<organism evidence="1 2">
    <name type="scientific">Populus alba</name>
    <name type="common">White poplar</name>
    <dbReference type="NCBI Taxonomy" id="43335"/>
    <lineage>
        <taxon>Eukaryota</taxon>
        <taxon>Viridiplantae</taxon>
        <taxon>Streptophyta</taxon>
        <taxon>Embryophyta</taxon>
        <taxon>Tracheophyta</taxon>
        <taxon>Spermatophyta</taxon>
        <taxon>Magnoliopsida</taxon>
        <taxon>eudicotyledons</taxon>
        <taxon>Gunneridae</taxon>
        <taxon>Pentapetalae</taxon>
        <taxon>rosids</taxon>
        <taxon>fabids</taxon>
        <taxon>Malpighiales</taxon>
        <taxon>Salicaceae</taxon>
        <taxon>Saliceae</taxon>
        <taxon>Populus</taxon>
    </lineage>
</organism>
<dbReference type="EMBL" id="RCHU02000011">
    <property type="protein sequence ID" value="KAL3576987.1"/>
    <property type="molecule type" value="Genomic_DNA"/>
</dbReference>
<comment type="caution">
    <text evidence="1">The sequence shown here is derived from an EMBL/GenBank/DDBJ whole genome shotgun (WGS) entry which is preliminary data.</text>
</comment>
<evidence type="ECO:0000313" key="1">
    <source>
        <dbReference type="EMBL" id="KAL3576987.1"/>
    </source>
</evidence>
<protein>
    <submittedName>
        <fullName evidence="1">Uncharacterized protein</fullName>
    </submittedName>
</protein>
<gene>
    <name evidence="1" type="ORF">D5086_022270</name>
</gene>
<proteinExistence type="predicted"/>
<dbReference type="Proteomes" id="UP000309997">
    <property type="component" value="Unassembled WGS sequence"/>
</dbReference>
<keyword evidence="2" id="KW-1185">Reference proteome</keyword>
<evidence type="ECO:0000313" key="2">
    <source>
        <dbReference type="Proteomes" id="UP000309997"/>
    </source>
</evidence>
<sequence length="77" mass="8568">MSFSEAVTAREADSGKKGFTLVTKDHCLSGVEVVDGEEFTEIKSHSRPCLGLQRTFLFKELLIFTEGYSSIFPVVIH</sequence>
<reference evidence="1 2" key="1">
    <citation type="journal article" date="2024" name="Plant Biotechnol. J.">
        <title>Genome and CRISPR/Cas9 system of a widespread forest tree (Populus alba) in the world.</title>
        <authorList>
            <person name="Liu Y.J."/>
            <person name="Jiang P.F."/>
            <person name="Han X.M."/>
            <person name="Li X.Y."/>
            <person name="Wang H.M."/>
            <person name="Wang Y.J."/>
            <person name="Wang X.X."/>
            <person name="Zeng Q.Y."/>
        </authorList>
    </citation>
    <scope>NUCLEOTIDE SEQUENCE [LARGE SCALE GENOMIC DNA]</scope>
    <source>
        <strain evidence="2">cv. PAL-ZL1</strain>
    </source>
</reference>
<accession>A0ACC4BEK9</accession>
<name>A0ACC4BEK9_POPAL</name>